<keyword evidence="1" id="KW-0378">Hydrolase</keyword>
<evidence type="ECO:0000313" key="1">
    <source>
        <dbReference type="EMBL" id="SMX53362.1"/>
    </source>
</evidence>
<dbReference type="EC" id="3.5.1.112" evidence="1"/>
<dbReference type="AlphaFoldDB" id="A0A1Y6K0Z8"/>
<proteinExistence type="predicted"/>
<dbReference type="EMBL" id="LT859958">
    <property type="protein sequence ID" value="SMX53362.1"/>
    <property type="molecule type" value="Genomic_DNA"/>
</dbReference>
<dbReference type="KEGG" id="abat:CFX1CAM_0296"/>
<protein>
    <submittedName>
        <fullName evidence="1">Putative 2'-N-acetylparomamine deacetylase</fullName>
        <ecNumber evidence="1">3.5.1.112</ecNumber>
    </submittedName>
</protein>
<organism evidence="1 2">
    <name type="scientific">Candidatus Brevifilum fermentans</name>
    <dbReference type="NCBI Taxonomy" id="1986204"/>
    <lineage>
        <taxon>Bacteria</taxon>
        <taxon>Bacillati</taxon>
        <taxon>Chloroflexota</taxon>
        <taxon>Anaerolineae</taxon>
        <taxon>Anaerolineales</taxon>
        <taxon>Anaerolineaceae</taxon>
        <taxon>Candidatus Brevifilum</taxon>
    </lineage>
</organism>
<dbReference type="RefSeq" id="WP_087861301.1">
    <property type="nucleotide sequence ID" value="NZ_LT859958.1"/>
</dbReference>
<dbReference type="PANTHER" id="PTHR12993:SF29">
    <property type="entry name" value="BLR3841 PROTEIN"/>
    <property type="match status" value="1"/>
</dbReference>
<sequence length="244" mass="27353">MNTQHTIFISPHLDDVTLSCGGLVWDLTRQGHRVEIWTLLTGLPLDVLYSELAQELHATWGISGVDAILARREEDRAACAVLGAELRHFDWLDAIYRRDPASGEPLVKDFFTLFNSLPEADLVAEISTALTAELPQRASLVMPMGLGGHVDHRLVVNVGKQIGGVDAYYADYPYVINHFENPLLKDGELKYIPYDLGEDALRAWQEAVLCYKSQLSSFWRNDDETLLALRNYLAGGGGRLWRKT</sequence>
<dbReference type="OrthoDB" id="116799at2"/>
<accession>A0A1Y6K0Z8</accession>
<dbReference type="Proteomes" id="UP000195514">
    <property type="component" value="Chromosome I"/>
</dbReference>
<evidence type="ECO:0000313" key="2">
    <source>
        <dbReference type="Proteomes" id="UP000195514"/>
    </source>
</evidence>
<reference evidence="2" key="1">
    <citation type="submission" date="2017-05" db="EMBL/GenBank/DDBJ databases">
        <authorList>
            <person name="Kirkegaard R."/>
            <person name="Mcilroy J S."/>
        </authorList>
    </citation>
    <scope>NUCLEOTIDE SEQUENCE [LARGE SCALE GENOMIC DNA]</scope>
</reference>
<dbReference type="Gene3D" id="3.40.50.10320">
    <property type="entry name" value="LmbE-like"/>
    <property type="match status" value="1"/>
</dbReference>
<dbReference type="InterPro" id="IPR003737">
    <property type="entry name" value="GlcNAc_PI_deacetylase-related"/>
</dbReference>
<dbReference type="InterPro" id="IPR024078">
    <property type="entry name" value="LmbE-like_dom_sf"/>
</dbReference>
<gene>
    <name evidence="1" type="ORF">CFX1CAM_0296</name>
</gene>
<name>A0A1Y6K0Z8_9CHLR</name>
<keyword evidence="2" id="KW-1185">Reference proteome</keyword>
<dbReference type="Pfam" id="PF02585">
    <property type="entry name" value="PIG-L"/>
    <property type="match status" value="1"/>
</dbReference>
<dbReference type="PANTHER" id="PTHR12993">
    <property type="entry name" value="N-ACETYLGLUCOSAMINYL-PHOSPHATIDYLINOSITOL DE-N-ACETYLASE-RELATED"/>
    <property type="match status" value="1"/>
</dbReference>
<dbReference type="GO" id="GO:0016811">
    <property type="term" value="F:hydrolase activity, acting on carbon-nitrogen (but not peptide) bonds, in linear amides"/>
    <property type="evidence" value="ECO:0007669"/>
    <property type="project" value="TreeGrafter"/>
</dbReference>
<dbReference type="SUPFAM" id="SSF102588">
    <property type="entry name" value="LmbE-like"/>
    <property type="match status" value="1"/>
</dbReference>